<sequence length="681" mass="73864">MSRRHAGPAVQARPCHARVLFGLVLDTVDADFATFSFARILVRAEETDRAYHLSHTDYRETAAKFQKEWHIQEPHRHFEFAPHVKSHALVSVINRGLLYHSLEREFNSQSQVAHDAAAPTEEELRGVFGPLVVQPPVQHKEEEEEEEEAVAETTAAAAALVEDVEQSRKRQIDKQQAPLANGSPAKRQRLSNGGFENGAESAITPMEIDSHADNHAYPSPMEGEPAQTPTLRNTDGPDQGTQIDKVEELTTETIFLSLTPDESSSSSAAAATAAATATATTTAAAATTGTATGAETSALRANENPIVLHCEWNPRDPSILAAAGTDALARVWTVSRATDAELAADHVNGVNRPFNSLVEDSLPRDATVTAMAWNWDGSAIAVATEAGANQAHIGIWGADGTEITTFNVQEPPIFKLRWNPNNMSILAISPENGGAIVTIFSSTTSTTATYSLPHHDLGQDPPLDAAWTSETEFLLCGGELLISLRYTGDTIVENRQFDTRKDDSFAMVQFDWRSKLAATASEKGVIDLWDATGQRRSISAHVGVITAMMWQPLESNPADDERLLASGGEDGAISIWNARQPDNKPKCSMTMDTDLPIVALAFTPDGAFIAGATTDRVLIWKVGDHAIPRASWSRAPHPGWLSPKMDSDSEVEETHYSLCWDANGQKLAYGANSRLAVINFR</sequence>
<keyword evidence="2 5" id="KW-0853">WD repeat</keyword>
<dbReference type="GO" id="GO:0034967">
    <property type="term" value="C:Set3 complex"/>
    <property type="evidence" value="ECO:0007669"/>
    <property type="project" value="TreeGrafter"/>
</dbReference>
<accession>A0A507B7W0</accession>
<dbReference type="PROSITE" id="PS50082">
    <property type="entry name" value="WD_REPEATS_2"/>
    <property type="match status" value="1"/>
</dbReference>
<dbReference type="InterPro" id="IPR045183">
    <property type="entry name" value="Ebi-like"/>
</dbReference>
<dbReference type="GO" id="GO:0006357">
    <property type="term" value="P:regulation of transcription by RNA polymerase II"/>
    <property type="evidence" value="ECO:0007669"/>
    <property type="project" value="TreeGrafter"/>
</dbReference>
<dbReference type="SMART" id="SM00320">
    <property type="entry name" value="WD40"/>
    <property type="match status" value="6"/>
</dbReference>
<gene>
    <name evidence="7" type="ORF">E0L32_006361</name>
</gene>
<feature type="region of interest" description="Disordered" evidence="6">
    <location>
        <begin position="211"/>
        <end position="241"/>
    </location>
</feature>
<reference evidence="7 8" key="1">
    <citation type="submission" date="2019-06" db="EMBL/GenBank/DDBJ databases">
        <title>Draft genome sequence of the filamentous fungus Phialemoniopsis curvata isolated from diesel fuel.</title>
        <authorList>
            <person name="Varaljay V.A."/>
            <person name="Lyon W.J."/>
            <person name="Crouch A.L."/>
            <person name="Drake C.E."/>
            <person name="Hollomon J.M."/>
            <person name="Nadeau L.J."/>
            <person name="Nunn H.S."/>
            <person name="Stevenson B.S."/>
            <person name="Bojanowski C.L."/>
            <person name="Crookes-Goodson W.J."/>
        </authorList>
    </citation>
    <scope>NUCLEOTIDE SEQUENCE [LARGE SCALE GENOMIC DNA]</scope>
    <source>
        <strain evidence="7 8">D216</strain>
    </source>
</reference>
<evidence type="ECO:0000256" key="2">
    <source>
        <dbReference type="ARBA" id="ARBA00022574"/>
    </source>
</evidence>
<evidence type="ECO:0000256" key="3">
    <source>
        <dbReference type="ARBA" id="ARBA00022737"/>
    </source>
</evidence>
<dbReference type="InterPro" id="IPR015943">
    <property type="entry name" value="WD40/YVTN_repeat-like_dom_sf"/>
</dbReference>
<dbReference type="Gene3D" id="2.130.10.10">
    <property type="entry name" value="YVTN repeat-like/Quinoprotein amine dehydrogenase"/>
    <property type="match status" value="1"/>
</dbReference>
<dbReference type="PANTHER" id="PTHR22846">
    <property type="entry name" value="WD40 REPEAT PROTEIN"/>
    <property type="match status" value="1"/>
</dbReference>
<dbReference type="OrthoDB" id="1367865at2759"/>
<keyword evidence="8" id="KW-1185">Reference proteome</keyword>
<dbReference type="AlphaFoldDB" id="A0A507B7W0"/>
<feature type="region of interest" description="Disordered" evidence="6">
    <location>
        <begin position="162"/>
        <end position="199"/>
    </location>
</feature>
<evidence type="ECO:0000313" key="8">
    <source>
        <dbReference type="Proteomes" id="UP000319257"/>
    </source>
</evidence>
<dbReference type="Gene3D" id="1.20.960.30">
    <property type="match status" value="1"/>
</dbReference>
<dbReference type="SUPFAM" id="SSF50978">
    <property type="entry name" value="WD40 repeat-like"/>
    <property type="match status" value="1"/>
</dbReference>
<dbReference type="GO" id="GO:0003714">
    <property type="term" value="F:transcription corepressor activity"/>
    <property type="evidence" value="ECO:0007669"/>
    <property type="project" value="InterPro"/>
</dbReference>
<dbReference type="PANTHER" id="PTHR22846:SF2">
    <property type="entry name" value="F-BOX-LIKE_WD REPEAT-CONTAINING PROTEIN EBI"/>
    <property type="match status" value="1"/>
</dbReference>
<dbReference type="InParanoid" id="A0A507B7W0"/>
<evidence type="ECO:0000256" key="4">
    <source>
        <dbReference type="ARBA" id="ARBA00023242"/>
    </source>
</evidence>
<keyword evidence="3" id="KW-0677">Repeat</keyword>
<dbReference type="InterPro" id="IPR036322">
    <property type="entry name" value="WD40_repeat_dom_sf"/>
</dbReference>
<proteinExistence type="predicted"/>
<dbReference type="STRING" id="1093900.A0A507B7W0"/>
<comment type="subcellular location">
    <subcellularLocation>
        <location evidence="1">Nucleus</location>
    </subcellularLocation>
</comment>
<comment type="caution">
    <text evidence="7">The sequence shown here is derived from an EMBL/GenBank/DDBJ whole genome shotgun (WGS) entry which is preliminary data.</text>
</comment>
<dbReference type="EMBL" id="SKBQ01000036">
    <property type="protein sequence ID" value="TPX13161.1"/>
    <property type="molecule type" value="Genomic_DNA"/>
</dbReference>
<dbReference type="Proteomes" id="UP000319257">
    <property type="component" value="Unassembled WGS sequence"/>
</dbReference>
<protein>
    <submittedName>
        <fullName evidence="7">Uncharacterized protein</fullName>
    </submittedName>
</protein>
<evidence type="ECO:0000256" key="6">
    <source>
        <dbReference type="SAM" id="MobiDB-lite"/>
    </source>
</evidence>
<dbReference type="Pfam" id="PF00400">
    <property type="entry name" value="WD40"/>
    <property type="match status" value="1"/>
</dbReference>
<dbReference type="RefSeq" id="XP_030994872.1">
    <property type="nucleotide sequence ID" value="XM_031140985.1"/>
</dbReference>
<name>A0A507B7W0_9PEZI</name>
<evidence type="ECO:0000313" key="7">
    <source>
        <dbReference type="EMBL" id="TPX13161.1"/>
    </source>
</evidence>
<evidence type="ECO:0000256" key="5">
    <source>
        <dbReference type="PROSITE-ProRule" id="PRU00221"/>
    </source>
</evidence>
<dbReference type="InterPro" id="IPR001680">
    <property type="entry name" value="WD40_rpt"/>
</dbReference>
<organism evidence="7 8">
    <name type="scientific">Thyridium curvatum</name>
    <dbReference type="NCBI Taxonomy" id="1093900"/>
    <lineage>
        <taxon>Eukaryota</taxon>
        <taxon>Fungi</taxon>
        <taxon>Dikarya</taxon>
        <taxon>Ascomycota</taxon>
        <taxon>Pezizomycotina</taxon>
        <taxon>Sordariomycetes</taxon>
        <taxon>Sordariomycetidae</taxon>
        <taxon>Thyridiales</taxon>
        <taxon>Thyridiaceae</taxon>
        <taxon>Thyridium</taxon>
    </lineage>
</organism>
<keyword evidence="4" id="KW-0539">Nucleus</keyword>
<dbReference type="GeneID" id="41973808"/>
<feature type="repeat" description="WD" evidence="5">
    <location>
        <begin position="538"/>
        <end position="577"/>
    </location>
</feature>
<evidence type="ECO:0000256" key="1">
    <source>
        <dbReference type="ARBA" id="ARBA00004123"/>
    </source>
</evidence>